<dbReference type="InterPro" id="IPR023845">
    <property type="entry name" value="DUF3817_TM"/>
</dbReference>
<organism evidence="8 9">
    <name type="scientific">Janibacter alkaliphilus</name>
    <dbReference type="NCBI Taxonomy" id="1069963"/>
    <lineage>
        <taxon>Bacteria</taxon>
        <taxon>Bacillati</taxon>
        <taxon>Actinomycetota</taxon>
        <taxon>Actinomycetes</taxon>
        <taxon>Micrococcales</taxon>
        <taxon>Intrasporangiaceae</taxon>
        <taxon>Janibacter</taxon>
    </lineage>
</organism>
<evidence type="ECO:0000256" key="4">
    <source>
        <dbReference type="ARBA" id="ARBA00022989"/>
    </source>
</evidence>
<evidence type="ECO:0000256" key="6">
    <source>
        <dbReference type="SAM" id="Phobius"/>
    </source>
</evidence>
<keyword evidence="3 6" id="KW-0812">Transmembrane</keyword>
<evidence type="ECO:0000256" key="5">
    <source>
        <dbReference type="ARBA" id="ARBA00023136"/>
    </source>
</evidence>
<keyword evidence="9" id="KW-1185">Reference proteome</keyword>
<accession>A0A852WYE0</accession>
<evidence type="ECO:0000256" key="2">
    <source>
        <dbReference type="ARBA" id="ARBA00022475"/>
    </source>
</evidence>
<feature type="domain" description="DUF3817" evidence="7">
    <location>
        <begin position="8"/>
        <end position="92"/>
    </location>
</feature>
<sequence length="155" mass="16868">MISNPRALFRVAATAEAVTWTLLIIGMVLKYVTETTEFGVRIGGMLHGVVFIAYVLVVVALWIDHRWPLRTGVLALVSAIPPWLTLWFERWVDGSEQRGRPQTTWRLTREQPRGPAERVLAAGLARPGLALVVGLVAVALLTGLALLVGPPVGGE</sequence>
<dbReference type="EMBL" id="JACBZX010000001">
    <property type="protein sequence ID" value="NYG36042.1"/>
    <property type="molecule type" value="Genomic_DNA"/>
</dbReference>
<name>A0A852WYE0_9MICO</name>
<comment type="subcellular location">
    <subcellularLocation>
        <location evidence="1">Cell membrane</location>
        <topology evidence="1">Multi-pass membrane protein</topology>
    </subcellularLocation>
</comment>
<proteinExistence type="predicted"/>
<gene>
    <name evidence="8" type="ORF">BJY28_000511</name>
</gene>
<feature type="transmembrane region" description="Helical" evidence="6">
    <location>
        <begin position="128"/>
        <end position="149"/>
    </location>
</feature>
<comment type="caution">
    <text evidence="8">The sequence shown here is derived from an EMBL/GenBank/DDBJ whole genome shotgun (WGS) entry which is preliminary data.</text>
</comment>
<protein>
    <submittedName>
        <fullName evidence="8">Integral membrane protein</fullName>
    </submittedName>
</protein>
<evidence type="ECO:0000256" key="1">
    <source>
        <dbReference type="ARBA" id="ARBA00004651"/>
    </source>
</evidence>
<evidence type="ECO:0000256" key="3">
    <source>
        <dbReference type="ARBA" id="ARBA00022692"/>
    </source>
</evidence>
<dbReference type="PANTHER" id="PTHR40077:SF1">
    <property type="entry name" value="MEMBRANE PROTEIN"/>
    <property type="match status" value="1"/>
</dbReference>
<reference evidence="8 9" key="1">
    <citation type="submission" date="2020-07" db="EMBL/GenBank/DDBJ databases">
        <title>Sequencing the genomes of 1000 actinobacteria strains.</title>
        <authorList>
            <person name="Klenk H.-P."/>
        </authorList>
    </citation>
    <scope>NUCLEOTIDE SEQUENCE [LARGE SCALE GENOMIC DNA]</scope>
    <source>
        <strain evidence="8 9">DSM 24723</strain>
    </source>
</reference>
<dbReference type="Pfam" id="PF12823">
    <property type="entry name" value="DUF3817"/>
    <property type="match status" value="1"/>
</dbReference>
<dbReference type="Proteomes" id="UP000592181">
    <property type="component" value="Unassembled WGS sequence"/>
</dbReference>
<dbReference type="AlphaFoldDB" id="A0A852WYE0"/>
<evidence type="ECO:0000313" key="9">
    <source>
        <dbReference type="Proteomes" id="UP000592181"/>
    </source>
</evidence>
<keyword evidence="5 6" id="KW-0472">Membrane</keyword>
<dbReference type="GO" id="GO:0005886">
    <property type="term" value="C:plasma membrane"/>
    <property type="evidence" value="ECO:0007669"/>
    <property type="project" value="UniProtKB-SubCell"/>
</dbReference>
<dbReference type="NCBIfam" id="TIGR03954">
    <property type="entry name" value="integ_memb_HG"/>
    <property type="match status" value="1"/>
</dbReference>
<dbReference type="RefSeq" id="WP_179461610.1">
    <property type="nucleotide sequence ID" value="NZ_JACBZX010000001.1"/>
</dbReference>
<evidence type="ECO:0000313" key="8">
    <source>
        <dbReference type="EMBL" id="NYG36042.1"/>
    </source>
</evidence>
<feature type="transmembrane region" description="Helical" evidence="6">
    <location>
        <begin position="44"/>
        <end position="63"/>
    </location>
</feature>
<keyword evidence="2" id="KW-1003">Cell membrane</keyword>
<dbReference type="PANTHER" id="PTHR40077">
    <property type="entry name" value="MEMBRANE PROTEIN-RELATED"/>
    <property type="match status" value="1"/>
</dbReference>
<keyword evidence="4 6" id="KW-1133">Transmembrane helix</keyword>
<feature type="transmembrane region" description="Helical" evidence="6">
    <location>
        <begin position="12"/>
        <end position="32"/>
    </location>
</feature>
<evidence type="ECO:0000259" key="7">
    <source>
        <dbReference type="Pfam" id="PF12823"/>
    </source>
</evidence>